<dbReference type="KEGG" id="mcys:MCB1EB_2228"/>
<dbReference type="Gene3D" id="2.130.10.10">
    <property type="entry name" value="YVTN repeat-like/Quinoprotein amine dehydrogenase"/>
    <property type="match status" value="7"/>
</dbReference>
<dbReference type="PRINTS" id="PR00320">
    <property type="entry name" value="GPROTEINBRPT"/>
</dbReference>
<dbReference type="Proteomes" id="UP000282597">
    <property type="component" value="Chromosome"/>
</dbReference>
<dbReference type="PROSITE" id="PS50837">
    <property type="entry name" value="NACHT"/>
    <property type="match status" value="1"/>
</dbReference>
<gene>
    <name evidence="1" type="ORF">MCB1EB_2228</name>
</gene>
<dbReference type="GO" id="GO:0016301">
    <property type="term" value="F:kinase activity"/>
    <property type="evidence" value="ECO:0007669"/>
    <property type="project" value="UniProtKB-KW"/>
</dbReference>
<dbReference type="PANTHER" id="PTHR22847">
    <property type="entry name" value="WD40 REPEAT PROTEIN"/>
    <property type="match status" value="1"/>
</dbReference>
<sequence>MLTPINGMSSRSHPVAQGQSPLQTPQQMLEQAKQYIAVADGYTKIGQVAEAEKLYQVAQKLFEEEAEKLSLDPQSGKIIESIYLSYGLLLNEQGRRTEAETLEQKRQQIFERYRLNNAGFSKKRTVERGSSSLHLNKKNHPVAIERLAGVGASLFSYPNAKLEALPESSAEAQTFSFTPILTDSAGTDYVGVETLVQSCHGTINAPVHGKNNTVNVHYYSPNKELLPQIQEIHTSVGELKTAYLDRFKEQQALELRSKKEPLAILGQNIEAEYFTAWEEPGEIQDGLAMYVAPQATTAADRKTLFDLDEAVTAFLTQANASGQKTQVLLLRGEAGSGKSTFNRHLARRLWRDYGTASGERPIPLYISLPTIDRPNKNLIGQYLSDKCGFSPEQIDALRANQHFILILDGYDEIPAEQRNLYTDEKLDQWQAKIVLSCRPEYLSEGYKNHLQPRGRSRILLEYQLAPFSEQSIETYIHQYVKHTKAQWSAQAYQDRLAQIPNVKELLGTPFLLKMALSVLPTLDETRPGQVALTRIKLYEQFVQTWFERSLARLDAIQSKLTEAEQKAFLSLKDEFIGHSQTFNTDFALALSEGKTTVAEYSAVARRGMPQDKRYETFLSNKDEEKNLLRFSALLTRQQQQYRFIHKSIQDYLVARAVWEELENFTELASSDRSTQLNWVGKVQVLWEALSPSVEVDTAALLNTLNVVEDLAIQRFLVERVQQNGELLKPLLAWIKATTSKHSVSRAAANAITILIKAGVQFHELDLKGIQIPGADLSFGVFDSAQLQGADLSEVNLRNSWLRHADLSAAKMAGVRFGEWAYLQEKSSVYSCAYSPDGKNCAVGLENGTISVYSTSNWEKTYTLEGHTGTVISVVYSPSGSQIASGSYDETVRLWDAHSGAAVHTLEGHTWYVTSVVYSPSGTQIASGSWDTTVRLWDAESGASVHTLEGHTSTVNSVVYSPNGSQIASWSFDKTVRLWDAHSGAAVHTLKGHTSYVYSVVYSPSGSQIASGSSDRTVRLWDAQSGAAGYKLEGHTASVLSVVYSPSGSQIASGSSDRTVRLWDAHSGAAGHTLEGHTSDVNSVVYSPSGAQIASGSCDITVRLWDAESGAAVGTLEGHTEAVSSVVYSPSGSQIASGSLDKTVHLWDAHSGAAGHTLEGHTSSVRSVVYSPSGSQIASGSFDKTVRLWDAHSGAAGHTLKGHTSYVYSVVYSPSGSQIASGSDDTTVRLWDAQSGAAGYTLEGHTASVLSVVYSPSGSQIASGSFDRTVRLWDAQSGAAGYTLEGHTRTVLSVAYSPSGSQIASGSHDQTVRLWDAHSGAAEYTLRGHTASVRSVVYSPSGTQIASGSNDNTVRLWDAHSGAAVYKLEGHTRTVLSVVYSPSGSQVASGSYDNTVRLWEVASGECLRVIQDFTRGVYSVAWKATPEGSYLLTGDGGKFVRQWELIGEGVHAHLRWMLPPDNKLMVKNTLLEGVVGLSDINRTLLQQRGANDGALLFDSEESDEEDFSDSEESTGIIDYSEGWAELY</sequence>
<dbReference type="Pfam" id="PF00400">
    <property type="entry name" value="WD40"/>
    <property type="match status" value="14"/>
</dbReference>
<dbReference type="InterPro" id="IPR020472">
    <property type="entry name" value="WD40_PAC1"/>
</dbReference>
<dbReference type="EMBL" id="AP018150">
    <property type="protein sequence ID" value="BBE10389.1"/>
    <property type="molecule type" value="Genomic_DNA"/>
</dbReference>
<dbReference type="PROSITE" id="PS50294">
    <property type="entry name" value="WD_REPEATS_REGION"/>
    <property type="match status" value="13"/>
</dbReference>
<dbReference type="PROSITE" id="PS50082">
    <property type="entry name" value="WD_REPEATS_2"/>
    <property type="match status" value="13"/>
</dbReference>
<dbReference type="InterPro" id="IPR027417">
    <property type="entry name" value="P-loop_NTPase"/>
</dbReference>
<dbReference type="SMART" id="SM00320">
    <property type="entry name" value="WD40"/>
    <property type="match status" value="15"/>
</dbReference>
<keyword evidence="2" id="KW-1185">Reference proteome</keyword>
<evidence type="ECO:0000313" key="2">
    <source>
        <dbReference type="Proteomes" id="UP000282597"/>
    </source>
</evidence>
<dbReference type="InterPro" id="IPR007111">
    <property type="entry name" value="NACHT_NTPase"/>
</dbReference>
<dbReference type="Pfam" id="PF05729">
    <property type="entry name" value="NACHT"/>
    <property type="match status" value="1"/>
</dbReference>
<dbReference type="InterPro" id="IPR011990">
    <property type="entry name" value="TPR-like_helical_dom_sf"/>
</dbReference>
<keyword evidence="1" id="KW-0808">Transferase</keyword>
<dbReference type="InterPro" id="IPR036322">
    <property type="entry name" value="WD40_repeat_dom_sf"/>
</dbReference>
<organism evidence="1 2">
    <name type="scientific">Mycoavidus cysteinexigens</name>
    <dbReference type="NCBI Taxonomy" id="1553431"/>
    <lineage>
        <taxon>Bacteria</taxon>
        <taxon>Pseudomonadati</taxon>
        <taxon>Pseudomonadota</taxon>
        <taxon>Betaproteobacteria</taxon>
        <taxon>Burkholderiales</taxon>
        <taxon>Burkholderiaceae</taxon>
        <taxon>Mycoavidus</taxon>
    </lineage>
</organism>
<dbReference type="InterPro" id="IPR019775">
    <property type="entry name" value="WD40_repeat_CS"/>
</dbReference>
<proteinExistence type="predicted"/>
<keyword evidence="1" id="KW-0418">Kinase</keyword>
<accession>A0A2Z6EY53</accession>
<dbReference type="InterPro" id="IPR001646">
    <property type="entry name" value="5peptide_repeat"/>
</dbReference>
<dbReference type="Gene3D" id="1.25.40.10">
    <property type="entry name" value="Tetratricopeptide repeat domain"/>
    <property type="match status" value="1"/>
</dbReference>
<dbReference type="Gene3D" id="3.40.50.300">
    <property type="entry name" value="P-loop containing nucleotide triphosphate hydrolases"/>
    <property type="match status" value="1"/>
</dbReference>
<dbReference type="PANTHER" id="PTHR22847:SF637">
    <property type="entry name" value="WD REPEAT DOMAIN 5B"/>
    <property type="match status" value="1"/>
</dbReference>
<dbReference type="RefSeq" id="WP_126354036.1">
    <property type="nucleotide sequence ID" value="NZ_AP018150.1"/>
</dbReference>
<dbReference type="SUPFAM" id="SSF141571">
    <property type="entry name" value="Pentapeptide repeat-like"/>
    <property type="match status" value="1"/>
</dbReference>
<dbReference type="SUPFAM" id="SSF52540">
    <property type="entry name" value="P-loop containing nucleoside triphosphate hydrolases"/>
    <property type="match status" value="1"/>
</dbReference>
<name>A0A2Z6EY53_9BURK</name>
<dbReference type="Pfam" id="PF00805">
    <property type="entry name" value="Pentapeptide"/>
    <property type="match status" value="1"/>
</dbReference>
<dbReference type="InterPro" id="IPR001680">
    <property type="entry name" value="WD40_rpt"/>
</dbReference>
<protein>
    <submittedName>
        <fullName evidence="1">Myosin heavy-chain kinase</fullName>
    </submittedName>
</protein>
<reference evidence="1 2" key="1">
    <citation type="journal article" date="2018" name="Microbes Environ.">
        <title>Comparative Genomic Insights into Endofungal Lifestyles of Two Bacterial Endosymbionts, Mycoavidus cysteinexigens and Burkholderia rhizoxinica.</title>
        <authorList>
            <person name="Sharmin D."/>
            <person name="Guo Y."/>
            <person name="Nishizawa T."/>
            <person name="Ohshima S."/>
            <person name="Sato Y."/>
            <person name="Takashima Y."/>
            <person name="Narisawa K."/>
            <person name="Ohta H."/>
        </authorList>
    </citation>
    <scope>NUCLEOTIDE SEQUENCE [LARGE SCALE GENOMIC DNA]</scope>
    <source>
        <strain evidence="1 2">B1-EB</strain>
    </source>
</reference>
<dbReference type="InterPro" id="IPR015943">
    <property type="entry name" value="WD40/YVTN_repeat-like_dom_sf"/>
</dbReference>
<dbReference type="PROSITE" id="PS00678">
    <property type="entry name" value="WD_REPEATS_1"/>
    <property type="match status" value="12"/>
</dbReference>
<dbReference type="CDD" id="cd00200">
    <property type="entry name" value="WD40"/>
    <property type="match status" value="2"/>
</dbReference>
<dbReference type="Gene3D" id="2.160.20.80">
    <property type="entry name" value="E3 ubiquitin-protein ligase SopA"/>
    <property type="match status" value="1"/>
</dbReference>
<evidence type="ECO:0000313" key="1">
    <source>
        <dbReference type="EMBL" id="BBE10389.1"/>
    </source>
</evidence>
<dbReference type="SUPFAM" id="SSF50978">
    <property type="entry name" value="WD40 repeat-like"/>
    <property type="match status" value="3"/>
</dbReference>